<organism evidence="2 3">
    <name type="scientific">Characodon lateralis</name>
    <dbReference type="NCBI Taxonomy" id="208331"/>
    <lineage>
        <taxon>Eukaryota</taxon>
        <taxon>Metazoa</taxon>
        <taxon>Chordata</taxon>
        <taxon>Craniata</taxon>
        <taxon>Vertebrata</taxon>
        <taxon>Euteleostomi</taxon>
        <taxon>Actinopterygii</taxon>
        <taxon>Neopterygii</taxon>
        <taxon>Teleostei</taxon>
        <taxon>Neoteleostei</taxon>
        <taxon>Acanthomorphata</taxon>
        <taxon>Ovalentaria</taxon>
        <taxon>Atherinomorphae</taxon>
        <taxon>Cyprinodontiformes</taxon>
        <taxon>Goodeidae</taxon>
        <taxon>Characodon</taxon>
    </lineage>
</organism>
<name>A0ABU7EMP8_9TELE</name>
<sequence length="103" mass="11088">MLSPRSSLHFGPHKPPSMTVQTSQKDQATGEVIITLFRVFPTCRGKEHTSGHGEKGAAGSVLGYKIGKASSWYRSAALPIFSVISQMATTSRNHYLPAPQFGA</sequence>
<protein>
    <submittedName>
        <fullName evidence="2">Uncharacterized protein</fullName>
    </submittedName>
</protein>
<dbReference type="Proteomes" id="UP001352852">
    <property type="component" value="Unassembled WGS sequence"/>
</dbReference>
<evidence type="ECO:0000313" key="2">
    <source>
        <dbReference type="EMBL" id="MED6287578.1"/>
    </source>
</evidence>
<dbReference type="EMBL" id="JAHUTJ010058900">
    <property type="protein sequence ID" value="MED6287578.1"/>
    <property type="molecule type" value="Genomic_DNA"/>
</dbReference>
<proteinExistence type="predicted"/>
<gene>
    <name evidence="2" type="ORF">CHARACLAT_017806</name>
</gene>
<keyword evidence="3" id="KW-1185">Reference proteome</keyword>
<evidence type="ECO:0000256" key="1">
    <source>
        <dbReference type="SAM" id="MobiDB-lite"/>
    </source>
</evidence>
<comment type="caution">
    <text evidence="2">The sequence shown here is derived from an EMBL/GenBank/DDBJ whole genome shotgun (WGS) entry which is preliminary data.</text>
</comment>
<accession>A0ABU7EMP8</accession>
<reference evidence="2 3" key="1">
    <citation type="submission" date="2021-06" db="EMBL/GenBank/DDBJ databases">
        <authorList>
            <person name="Palmer J.M."/>
        </authorList>
    </citation>
    <scope>NUCLEOTIDE SEQUENCE [LARGE SCALE GENOMIC DNA]</scope>
    <source>
        <strain evidence="2 3">CL_MEX2019</strain>
        <tissue evidence="2">Muscle</tissue>
    </source>
</reference>
<feature type="region of interest" description="Disordered" evidence="1">
    <location>
        <begin position="1"/>
        <end position="26"/>
    </location>
</feature>
<evidence type="ECO:0000313" key="3">
    <source>
        <dbReference type="Proteomes" id="UP001352852"/>
    </source>
</evidence>